<dbReference type="AlphaFoldDB" id="A0A4R6IQD8"/>
<dbReference type="PANTHER" id="PTHR42852">
    <property type="entry name" value="THIOL:DISULFIDE INTERCHANGE PROTEIN DSBE"/>
    <property type="match status" value="1"/>
</dbReference>
<evidence type="ECO:0000259" key="1">
    <source>
        <dbReference type="PROSITE" id="PS51352"/>
    </source>
</evidence>
<dbReference type="Gene3D" id="3.40.30.10">
    <property type="entry name" value="Glutaredoxin"/>
    <property type="match status" value="1"/>
</dbReference>
<dbReference type="EMBL" id="SNWM01000001">
    <property type="protein sequence ID" value="TDO24550.1"/>
    <property type="molecule type" value="Genomic_DNA"/>
</dbReference>
<dbReference type="CDD" id="cd02966">
    <property type="entry name" value="TlpA_like_family"/>
    <property type="match status" value="1"/>
</dbReference>
<dbReference type="InterPro" id="IPR050553">
    <property type="entry name" value="Thioredoxin_ResA/DsbE_sf"/>
</dbReference>
<dbReference type="GO" id="GO:0016491">
    <property type="term" value="F:oxidoreductase activity"/>
    <property type="evidence" value="ECO:0007669"/>
    <property type="project" value="InterPro"/>
</dbReference>
<gene>
    <name evidence="2" type="ORF">CLV32_0839</name>
</gene>
<dbReference type="GO" id="GO:0016209">
    <property type="term" value="F:antioxidant activity"/>
    <property type="evidence" value="ECO:0007669"/>
    <property type="project" value="InterPro"/>
</dbReference>
<proteinExistence type="predicted"/>
<evidence type="ECO:0000313" key="2">
    <source>
        <dbReference type="EMBL" id="TDO24550.1"/>
    </source>
</evidence>
<dbReference type="SUPFAM" id="SSF52833">
    <property type="entry name" value="Thioredoxin-like"/>
    <property type="match status" value="1"/>
</dbReference>
<accession>A0A4R6IQD8</accession>
<evidence type="ECO:0000313" key="3">
    <source>
        <dbReference type="Proteomes" id="UP000295499"/>
    </source>
</evidence>
<dbReference type="PROSITE" id="PS51352">
    <property type="entry name" value="THIOREDOXIN_2"/>
    <property type="match status" value="1"/>
</dbReference>
<keyword evidence="3" id="KW-1185">Reference proteome</keyword>
<organism evidence="2 3">
    <name type="scientific">Pedobacter duraquae</name>
    <dbReference type="NCBI Taxonomy" id="425511"/>
    <lineage>
        <taxon>Bacteria</taxon>
        <taxon>Pseudomonadati</taxon>
        <taxon>Bacteroidota</taxon>
        <taxon>Sphingobacteriia</taxon>
        <taxon>Sphingobacteriales</taxon>
        <taxon>Sphingobacteriaceae</taxon>
        <taxon>Pedobacter</taxon>
    </lineage>
</organism>
<feature type="domain" description="Thioredoxin" evidence="1">
    <location>
        <begin position="496"/>
        <end position="652"/>
    </location>
</feature>
<dbReference type="InterPro" id="IPR036249">
    <property type="entry name" value="Thioredoxin-like_sf"/>
</dbReference>
<dbReference type="Proteomes" id="UP000295499">
    <property type="component" value="Unassembled WGS sequence"/>
</dbReference>
<dbReference type="PANTHER" id="PTHR42852:SF17">
    <property type="entry name" value="THIOREDOXIN-LIKE PROTEIN HI_1115"/>
    <property type="match status" value="1"/>
</dbReference>
<comment type="caution">
    <text evidence="2">The sequence shown here is derived from an EMBL/GenBank/DDBJ whole genome shotgun (WGS) entry which is preliminary data.</text>
</comment>
<dbReference type="InterPro" id="IPR013766">
    <property type="entry name" value="Thioredoxin_domain"/>
</dbReference>
<dbReference type="Pfam" id="PF00578">
    <property type="entry name" value="AhpC-TSA"/>
    <property type="match status" value="1"/>
</dbReference>
<sequence length="654" mass="74000">MLLLCLLSGKAGYAQRVAWLPKQPIAGEKVVLSFNPKGGDLEFSDQITAELALYENFKWKSDQLTLKKVEDVWTAGYTIPENVVFAAVKFFQGTREKIEALDNNNGKGFFTTVLAKNKKLAPGGYLAEALLTSPGQHTYTLKGFSTPSNNVGKIDSLLKKETSIRGSVTSAYLVDYLNLKKNTMDATAFSTFADQVLQKQLSVKTTDENTLTAIQRYYAIDLKNAAGADKAEKVIMQKFPTGNTARFLTYQRVNSTTNPAQYRLAAEQFLKAFPDLQAGDKNRNQDFLYYTTYRTLEASYFESQQYDKFSAMFKDFDFKTANEVYRWNITKAEMSNALDKKTYFMLSQQIIPMLIAKRTDGSYYADFGGDKQKEQANADQQLDDRLTSHIKLAYALKNYEEGLNSYKFLQVEKQYAYADLNELRMDMYKQTGKVNLVQALLEKSVKSNAVTPAMFDELKQIYTTQHKGNAGGYEEYLSKLVPDDIKAEMQTHVMANMVHYPLTPFTLENANGNSVSSSEWKDKIVVIDFWATWCRPCIEAFPGMQLLIDQYAKDPKIAVYMIGTMQFGDYKTKSVNYVKSKGFRFNLLHDGIGANGEQNEVFRSLVPLFKSSGIPRKIIVKNGEVRYSSEGYSGSPSQLKDELSMAIEILRKEK</sequence>
<protein>
    <submittedName>
        <fullName evidence="2">AhpC/TSA family protein</fullName>
    </submittedName>
</protein>
<dbReference type="InterPro" id="IPR000866">
    <property type="entry name" value="AhpC/TSA"/>
</dbReference>
<reference evidence="2 3" key="1">
    <citation type="submission" date="2019-03" db="EMBL/GenBank/DDBJ databases">
        <title>Genomic Encyclopedia of Archaeal and Bacterial Type Strains, Phase II (KMG-II): from individual species to whole genera.</title>
        <authorList>
            <person name="Goeker M."/>
        </authorList>
    </citation>
    <scope>NUCLEOTIDE SEQUENCE [LARGE SCALE GENOMIC DNA]</scope>
    <source>
        <strain evidence="2 3">DSM 19034</strain>
    </source>
</reference>
<name>A0A4R6IQD8_9SPHI</name>